<evidence type="ECO:0000256" key="3">
    <source>
        <dbReference type="ARBA" id="ARBA00022723"/>
    </source>
</evidence>
<evidence type="ECO:0000313" key="8">
    <source>
        <dbReference type="Proteomes" id="UP000183471"/>
    </source>
</evidence>
<feature type="domain" description="Extradiol ring-cleavage dioxygenase class III enzyme subunit B" evidence="6">
    <location>
        <begin position="43"/>
        <end position="213"/>
    </location>
</feature>
<keyword evidence="7" id="KW-0223">Dioxygenase</keyword>
<evidence type="ECO:0000259" key="6">
    <source>
        <dbReference type="Pfam" id="PF02900"/>
    </source>
</evidence>
<dbReference type="EMBL" id="FNKY01000001">
    <property type="protein sequence ID" value="SDQ65318.1"/>
    <property type="molecule type" value="Genomic_DNA"/>
</dbReference>
<dbReference type="NCBIfam" id="NF007914">
    <property type="entry name" value="PRK10628.1"/>
    <property type="match status" value="1"/>
</dbReference>
<evidence type="ECO:0000256" key="1">
    <source>
        <dbReference type="ARBA" id="ARBA00001947"/>
    </source>
</evidence>
<keyword evidence="4" id="KW-0862">Zinc</keyword>
<protein>
    <submittedName>
        <fullName evidence="7">4,5-DOPA dioxygenase extradiol</fullName>
    </submittedName>
</protein>
<comment type="caution">
    <text evidence="7">The sequence shown here is derived from an EMBL/GenBank/DDBJ whole genome shotgun (WGS) entry which is preliminary data.</text>
</comment>
<keyword evidence="5" id="KW-0560">Oxidoreductase</keyword>
<comment type="cofactor">
    <cofactor evidence="1">
        <name>Zn(2+)</name>
        <dbReference type="ChEBI" id="CHEBI:29105"/>
    </cofactor>
</comment>
<sequence length="268" mass="29368">MSRYPSLSAIMPAIFVGHGNPMNALSNNAYTAAWSVLGASLPRPKAILCISAHWYVRQTAITAMAKPRTIHDFGGFPPELHRAQYPAPGSPLLAAEVADLLMPAVATMDTGWGLDHGTWSVLMHIFPNADIPVVQLSIDETQEAIWHYDIARRLAPLREAGVLILGSGNIVHNLHAYSWGNHKVEPYDWALRFENVVRKALSSGDSDDFQSLIEYDKLGEDAKLSVPTPDHYLPLLYVLAQRQKGEETSFPVEGFDGGSISMLAVKIG</sequence>
<dbReference type="PANTHER" id="PTHR30096:SF0">
    <property type="entry name" value="4,5-DOPA DIOXYGENASE EXTRADIOL-LIKE PROTEIN"/>
    <property type="match status" value="1"/>
</dbReference>
<proteinExistence type="inferred from homology"/>
<dbReference type="GO" id="GO:0051213">
    <property type="term" value="F:dioxygenase activity"/>
    <property type="evidence" value="ECO:0007669"/>
    <property type="project" value="UniProtKB-KW"/>
</dbReference>
<dbReference type="PIRSF" id="PIRSF006157">
    <property type="entry name" value="Doxgns_DODA"/>
    <property type="match status" value="1"/>
</dbReference>
<keyword evidence="3" id="KW-0479">Metal-binding</keyword>
<dbReference type="RefSeq" id="WP_074631929.1">
    <property type="nucleotide sequence ID" value="NZ_FNKY01000001.1"/>
</dbReference>
<reference evidence="7 8" key="1">
    <citation type="submission" date="2016-10" db="EMBL/GenBank/DDBJ databases">
        <authorList>
            <person name="Varghese N."/>
            <person name="Submissions S."/>
        </authorList>
    </citation>
    <scope>NUCLEOTIDE SEQUENCE [LARGE SCALE GENOMIC DNA]</scope>
    <source>
        <strain evidence="7 8">Nl1</strain>
    </source>
</reference>
<evidence type="ECO:0000256" key="4">
    <source>
        <dbReference type="ARBA" id="ARBA00022833"/>
    </source>
</evidence>
<keyword evidence="8" id="KW-1185">Reference proteome</keyword>
<dbReference type="Proteomes" id="UP000183471">
    <property type="component" value="Unassembled WGS sequence"/>
</dbReference>
<organism evidence="7 8">
    <name type="scientific">Nitrosospira multiformis</name>
    <dbReference type="NCBI Taxonomy" id="1231"/>
    <lineage>
        <taxon>Bacteria</taxon>
        <taxon>Pseudomonadati</taxon>
        <taxon>Pseudomonadota</taxon>
        <taxon>Betaproteobacteria</taxon>
        <taxon>Nitrosomonadales</taxon>
        <taxon>Nitrosomonadaceae</taxon>
        <taxon>Nitrosospira</taxon>
    </lineage>
</organism>
<dbReference type="Pfam" id="PF02900">
    <property type="entry name" value="LigB"/>
    <property type="match status" value="1"/>
</dbReference>
<dbReference type="SUPFAM" id="SSF53213">
    <property type="entry name" value="LigB-like"/>
    <property type="match status" value="1"/>
</dbReference>
<dbReference type="CDD" id="cd07363">
    <property type="entry name" value="45_DOPA_Dioxygenase"/>
    <property type="match status" value="1"/>
</dbReference>
<dbReference type="InterPro" id="IPR004183">
    <property type="entry name" value="Xdiol_dOase_suB"/>
</dbReference>
<dbReference type="InterPro" id="IPR014436">
    <property type="entry name" value="Extradiol_dOase_DODA"/>
</dbReference>
<name>A0ABY0TD77_9PROT</name>
<gene>
    <name evidence="7" type="ORF">SAMN05216402_1711</name>
</gene>
<comment type="similarity">
    <text evidence="2">Belongs to the DODA-type extradiol aromatic ring-opening dioxygenase family.</text>
</comment>
<accession>A0ABY0TD77</accession>
<dbReference type="PANTHER" id="PTHR30096">
    <property type="entry name" value="4,5-DOPA DIOXYGENASE EXTRADIOL-LIKE PROTEIN"/>
    <property type="match status" value="1"/>
</dbReference>
<evidence type="ECO:0000256" key="5">
    <source>
        <dbReference type="ARBA" id="ARBA00023002"/>
    </source>
</evidence>
<evidence type="ECO:0000313" key="7">
    <source>
        <dbReference type="EMBL" id="SDQ65318.1"/>
    </source>
</evidence>
<evidence type="ECO:0000256" key="2">
    <source>
        <dbReference type="ARBA" id="ARBA00007581"/>
    </source>
</evidence>
<dbReference type="Gene3D" id="3.40.830.10">
    <property type="entry name" value="LigB-like"/>
    <property type="match status" value="1"/>
</dbReference>